<dbReference type="EMBL" id="JAGTJQ010000005">
    <property type="protein sequence ID" value="KAH7030820.1"/>
    <property type="molecule type" value="Genomic_DNA"/>
</dbReference>
<dbReference type="AlphaFoldDB" id="A0A9P8Y612"/>
<organism evidence="2 3">
    <name type="scientific">Microdochium trichocladiopsis</name>
    <dbReference type="NCBI Taxonomy" id="1682393"/>
    <lineage>
        <taxon>Eukaryota</taxon>
        <taxon>Fungi</taxon>
        <taxon>Dikarya</taxon>
        <taxon>Ascomycota</taxon>
        <taxon>Pezizomycotina</taxon>
        <taxon>Sordariomycetes</taxon>
        <taxon>Xylariomycetidae</taxon>
        <taxon>Xylariales</taxon>
        <taxon>Microdochiaceae</taxon>
        <taxon>Microdochium</taxon>
    </lineage>
</organism>
<comment type="caution">
    <text evidence="2">The sequence shown here is derived from an EMBL/GenBank/DDBJ whole genome shotgun (WGS) entry which is preliminary data.</text>
</comment>
<keyword evidence="1" id="KW-0812">Transmembrane</keyword>
<reference evidence="2" key="1">
    <citation type="journal article" date="2021" name="Nat. Commun.">
        <title>Genetic determinants of endophytism in the Arabidopsis root mycobiome.</title>
        <authorList>
            <person name="Mesny F."/>
            <person name="Miyauchi S."/>
            <person name="Thiergart T."/>
            <person name="Pickel B."/>
            <person name="Atanasova L."/>
            <person name="Karlsson M."/>
            <person name="Huettel B."/>
            <person name="Barry K.W."/>
            <person name="Haridas S."/>
            <person name="Chen C."/>
            <person name="Bauer D."/>
            <person name="Andreopoulos W."/>
            <person name="Pangilinan J."/>
            <person name="LaButti K."/>
            <person name="Riley R."/>
            <person name="Lipzen A."/>
            <person name="Clum A."/>
            <person name="Drula E."/>
            <person name="Henrissat B."/>
            <person name="Kohler A."/>
            <person name="Grigoriev I.V."/>
            <person name="Martin F.M."/>
            <person name="Hacquard S."/>
        </authorList>
    </citation>
    <scope>NUCLEOTIDE SEQUENCE</scope>
    <source>
        <strain evidence="2">MPI-CAGE-CH-0230</strain>
    </source>
</reference>
<protein>
    <submittedName>
        <fullName evidence="2">Uncharacterized protein</fullName>
    </submittedName>
</protein>
<keyword evidence="3" id="KW-1185">Reference proteome</keyword>
<gene>
    <name evidence="2" type="ORF">B0I36DRAFT_322533</name>
</gene>
<name>A0A9P8Y612_9PEZI</name>
<evidence type="ECO:0000256" key="1">
    <source>
        <dbReference type="SAM" id="Phobius"/>
    </source>
</evidence>
<sequence length="141" mass="15124">MMSRAALRNPLTGPSVSPPAVEDLMAIISPPRPLTSRDHLGLFTRVVLPVMDRSLVAPSDGSTHTRQGSTAVGHPQWGVLGVWLCVFACVCVCGNATAFWRGRLYQALVCKLHATPEVVISGLSDVKVWAGVDKYVCPICI</sequence>
<keyword evidence="1" id="KW-0472">Membrane</keyword>
<evidence type="ECO:0000313" key="2">
    <source>
        <dbReference type="EMBL" id="KAH7030820.1"/>
    </source>
</evidence>
<proteinExistence type="predicted"/>
<feature type="transmembrane region" description="Helical" evidence="1">
    <location>
        <begin position="77"/>
        <end position="100"/>
    </location>
</feature>
<accession>A0A9P8Y612</accession>
<keyword evidence="1" id="KW-1133">Transmembrane helix</keyword>
<evidence type="ECO:0000313" key="3">
    <source>
        <dbReference type="Proteomes" id="UP000756346"/>
    </source>
</evidence>
<dbReference type="Proteomes" id="UP000756346">
    <property type="component" value="Unassembled WGS sequence"/>
</dbReference>
<dbReference type="GeneID" id="70183412"/>
<dbReference type="RefSeq" id="XP_046012500.1">
    <property type="nucleotide sequence ID" value="XM_046153866.1"/>
</dbReference>